<dbReference type="AlphaFoldDB" id="C0BW01"/>
<dbReference type="Proteomes" id="UP000004893">
    <property type="component" value="Unassembled WGS sequence"/>
</dbReference>
<protein>
    <submittedName>
        <fullName evidence="1">Uncharacterized protein</fullName>
    </submittedName>
</protein>
<dbReference type="EMBL" id="ABYI02000003">
    <property type="protein sequence ID" value="EEG75833.1"/>
    <property type="molecule type" value="Genomic_DNA"/>
</dbReference>
<accession>C0BW01</accession>
<gene>
    <name evidence="1" type="ORF">CLOHYLEM_03999</name>
</gene>
<keyword evidence="2" id="KW-1185">Reference proteome</keyword>
<dbReference type="HOGENOM" id="CLU_3231761_0_0_9"/>
<name>C0BW01_9FIRM</name>
<reference evidence="1" key="1">
    <citation type="submission" date="2009-02" db="EMBL/GenBank/DDBJ databases">
        <authorList>
            <person name="Fulton L."/>
            <person name="Clifton S."/>
            <person name="Fulton B."/>
            <person name="Xu J."/>
            <person name="Minx P."/>
            <person name="Pepin K.H."/>
            <person name="Johnson M."/>
            <person name="Bhonagiri V."/>
            <person name="Nash W.E."/>
            <person name="Mardis E.R."/>
            <person name="Wilson R.K."/>
        </authorList>
    </citation>
    <scope>NUCLEOTIDE SEQUENCE [LARGE SCALE GENOMIC DNA]</scope>
    <source>
        <strain evidence="1">DSM 15053</strain>
    </source>
</reference>
<evidence type="ECO:0000313" key="2">
    <source>
        <dbReference type="Proteomes" id="UP000004893"/>
    </source>
</evidence>
<dbReference type="STRING" id="553973.CLOHYLEM_03999"/>
<reference evidence="1" key="2">
    <citation type="submission" date="2013-06" db="EMBL/GenBank/DDBJ databases">
        <title>Draft genome sequence of Clostridium hylemonae (DSM 15053).</title>
        <authorList>
            <person name="Sudarsanam P."/>
            <person name="Ley R."/>
            <person name="Guruge J."/>
            <person name="Turnbaugh P.J."/>
            <person name="Mahowald M."/>
            <person name="Liep D."/>
            <person name="Gordon J."/>
        </authorList>
    </citation>
    <scope>NUCLEOTIDE SEQUENCE</scope>
    <source>
        <strain evidence="1">DSM 15053</strain>
    </source>
</reference>
<comment type="caution">
    <text evidence="1">The sequence shown here is derived from an EMBL/GenBank/DDBJ whole genome shotgun (WGS) entry which is preliminary data.</text>
</comment>
<evidence type="ECO:0000313" key="1">
    <source>
        <dbReference type="EMBL" id="EEG75833.1"/>
    </source>
</evidence>
<sequence length="43" mass="5066">MNKEWNIYGYLKNKDGAGWQKNTLSGMIDRYMKVGRKEEAQNV</sequence>
<organism evidence="1 2">
    <name type="scientific">[Clostridium] hylemonae DSM 15053</name>
    <dbReference type="NCBI Taxonomy" id="553973"/>
    <lineage>
        <taxon>Bacteria</taxon>
        <taxon>Bacillati</taxon>
        <taxon>Bacillota</taxon>
        <taxon>Clostridia</taxon>
        <taxon>Lachnospirales</taxon>
        <taxon>Lachnospiraceae</taxon>
    </lineage>
</organism>
<proteinExistence type="predicted"/>